<evidence type="ECO:0000313" key="3">
    <source>
        <dbReference type="EMBL" id="RLN81203.1"/>
    </source>
</evidence>
<accession>A0A421F228</accession>
<reference evidence="4 5" key="2">
    <citation type="submission" date="2018-07" db="EMBL/GenBank/DDBJ databases">
        <title>Genome sequencing of oomycete isolates from Chile give support for New Zealand origin for Phytophthora kernoviae and make available the first Nothophytophthora sp. genome.</title>
        <authorList>
            <person name="Studholme D.J."/>
            <person name="Sanfuentes E."/>
            <person name="Panda P."/>
            <person name="Hill R."/>
            <person name="Sambles C."/>
            <person name="Grant M."/>
            <person name="Williams N.M."/>
            <person name="Mcdougal R.L."/>
        </authorList>
    </citation>
    <scope>NUCLEOTIDE SEQUENCE [LARGE SCALE GENOMIC DNA]</scope>
    <source>
        <strain evidence="2">Chile2</strain>
        <strain evidence="3">Chile4</strain>
    </source>
</reference>
<evidence type="ECO:0000313" key="2">
    <source>
        <dbReference type="EMBL" id="RLN15012.1"/>
    </source>
</evidence>
<gene>
    <name evidence="2" type="ORF">BBI17_003952</name>
    <name evidence="3" type="ORF">BBO99_00003928</name>
    <name evidence="1" type="ORF">JM18_003737</name>
</gene>
<dbReference type="Proteomes" id="UP000792063">
    <property type="component" value="Unassembled WGS sequence"/>
</dbReference>
<dbReference type="EMBL" id="MBDN02000086">
    <property type="protein sequence ID" value="RLN81203.1"/>
    <property type="molecule type" value="Genomic_DNA"/>
</dbReference>
<dbReference type="Proteomes" id="UP000285624">
    <property type="component" value="Unassembled WGS sequence"/>
</dbReference>
<organism evidence="2 5">
    <name type="scientific">Phytophthora kernoviae</name>
    <dbReference type="NCBI Taxonomy" id="325452"/>
    <lineage>
        <taxon>Eukaryota</taxon>
        <taxon>Sar</taxon>
        <taxon>Stramenopiles</taxon>
        <taxon>Oomycota</taxon>
        <taxon>Peronosporomycetes</taxon>
        <taxon>Peronosporales</taxon>
        <taxon>Peronosporaceae</taxon>
        <taxon>Phytophthora</taxon>
    </lineage>
</organism>
<evidence type="ECO:0000313" key="5">
    <source>
        <dbReference type="Proteomes" id="UP000285883"/>
    </source>
</evidence>
<name>A0A421F228_9STRA</name>
<protein>
    <submittedName>
        <fullName evidence="2">Uncharacterized protein</fullName>
    </submittedName>
</protein>
<sequence length="143" mass="15927">MDDAEDNVVGTLFVQNGEADSYNPEDWIQDVDVGSTIPYFRISLAEDDGGIPGSLFACALWNGAAFVSFAHHVPGHEQNDLSFFTKAKTLFGFDSVHVDTLASPHIFNADRLVDQYLYVLTKPTDIIKSSRFEGDRHSEVKER</sequence>
<reference evidence="1" key="3">
    <citation type="submission" date="2020-06" db="EMBL/GenBank/DDBJ databases">
        <authorList>
            <person name="Studholme D.J."/>
        </authorList>
    </citation>
    <scope>NUCLEOTIDE SEQUENCE</scope>
    <source>
        <strain evidence="1">NZFS 3630</strain>
    </source>
</reference>
<dbReference type="STRING" id="325452.A0A421F228"/>
<dbReference type="AlphaFoldDB" id="A0A421F228"/>
<comment type="caution">
    <text evidence="2">The sequence shown here is derived from an EMBL/GenBank/DDBJ whole genome shotgun (WGS) entry which is preliminary data.</text>
</comment>
<proteinExistence type="predicted"/>
<reference evidence="1" key="1">
    <citation type="journal article" date="2015" name="Genom Data">
        <title>Genome sequences of six Phytophthora species associated with forests in New Zealand.</title>
        <authorList>
            <person name="Studholme D.J."/>
            <person name="McDougal R.L."/>
            <person name="Sambles C."/>
            <person name="Hansen E."/>
            <person name="Hardy G."/>
            <person name="Grant M."/>
            <person name="Ganley R.J."/>
            <person name="Williams N.M."/>
        </authorList>
    </citation>
    <scope>NUCLEOTIDE SEQUENCE</scope>
    <source>
        <strain evidence="1">NZFS 3630</strain>
    </source>
</reference>
<dbReference type="EMBL" id="MAYM02001513">
    <property type="protein sequence ID" value="RLN15012.1"/>
    <property type="molecule type" value="Genomic_DNA"/>
</dbReference>
<evidence type="ECO:0000313" key="1">
    <source>
        <dbReference type="EMBL" id="KAG2522981.1"/>
    </source>
</evidence>
<dbReference type="Proteomes" id="UP000285883">
    <property type="component" value="Unassembled WGS sequence"/>
</dbReference>
<dbReference type="EMBL" id="JPWU03000197">
    <property type="protein sequence ID" value="KAG2522981.1"/>
    <property type="molecule type" value="Genomic_DNA"/>
</dbReference>
<keyword evidence="4" id="KW-1185">Reference proteome</keyword>
<evidence type="ECO:0000313" key="4">
    <source>
        <dbReference type="Proteomes" id="UP000285624"/>
    </source>
</evidence>